<dbReference type="PANTHER" id="PTHR40980">
    <property type="entry name" value="PLUG DOMAIN-CONTAINING PROTEIN"/>
    <property type="match status" value="1"/>
</dbReference>
<keyword evidence="5" id="KW-0732">Signal</keyword>
<evidence type="ECO:0000313" key="8">
    <source>
        <dbReference type="EMBL" id="CAH9063243.1"/>
    </source>
</evidence>
<organism evidence="8 9">
    <name type="scientific">Pseudoalteromonas haloplanktis</name>
    <name type="common">Alteromonas haloplanktis</name>
    <dbReference type="NCBI Taxonomy" id="228"/>
    <lineage>
        <taxon>Bacteria</taxon>
        <taxon>Pseudomonadati</taxon>
        <taxon>Pseudomonadota</taxon>
        <taxon>Gammaproteobacteria</taxon>
        <taxon>Alteromonadales</taxon>
        <taxon>Pseudoalteromonadaceae</taxon>
        <taxon>Pseudoalteromonas</taxon>
    </lineage>
</organism>
<comment type="caution">
    <text evidence="8">The sequence shown here is derived from an EMBL/GenBank/DDBJ whole genome shotgun (WGS) entry which is preliminary data.</text>
</comment>
<dbReference type="InterPro" id="IPR037066">
    <property type="entry name" value="Plug_dom_sf"/>
</dbReference>
<dbReference type="InterPro" id="IPR000531">
    <property type="entry name" value="Beta-barrel_TonB"/>
</dbReference>
<dbReference type="SUPFAM" id="SSF56935">
    <property type="entry name" value="Porins"/>
    <property type="match status" value="1"/>
</dbReference>
<evidence type="ECO:0008006" key="10">
    <source>
        <dbReference type="Google" id="ProtNLM"/>
    </source>
</evidence>
<feature type="domain" description="TonB-dependent receptor-like beta-barrel" evidence="6">
    <location>
        <begin position="397"/>
        <end position="845"/>
    </location>
</feature>
<dbReference type="EMBL" id="CAMAPB010000047">
    <property type="protein sequence ID" value="CAH9063243.1"/>
    <property type="molecule type" value="Genomic_DNA"/>
</dbReference>
<keyword evidence="2 4" id="KW-0472">Membrane</keyword>
<feature type="signal peptide" evidence="5">
    <location>
        <begin position="1"/>
        <end position="27"/>
    </location>
</feature>
<evidence type="ECO:0000256" key="1">
    <source>
        <dbReference type="ARBA" id="ARBA00004442"/>
    </source>
</evidence>
<dbReference type="GO" id="GO:0009279">
    <property type="term" value="C:cell outer membrane"/>
    <property type="evidence" value="ECO:0007669"/>
    <property type="project" value="UniProtKB-SubCell"/>
</dbReference>
<proteinExistence type="inferred from homology"/>
<dbReference type="Gene3D" id="2.170.130.10">
    <property type="entry name" value="TonB-dependent receptor, plug domain"/>
    <property type="match status" value="1"/>
</dbReference>
<dbReference type="Gene3D" id="2.40.170.20">
    <property type="entry name" value="TonB-dependent receptor, beta-barrel domain"/>
    <property type="match status" value="1"/>
</dbReference>
<evidence type="ECO:0000256" key="5">
    <source>
        <dbReference type="SAM" id="SignalP"/>
    </source>
</evidence>
<dbReference type="PANTHER" id="PTHR40980:SF5">
    <property type="entry name" value="TONB-DEPENDENT RECEPTOR"/>
    <property type="match status" value="1"/>
</dbReference>
<feature type="chain" id="PRO_5040766755" description="TonB-dependent receptor" evidence="5">
    <location>
        <begin position="28"/>
        <end position="877"/>
    </location>
</feature>
<gene>
    <name evidence="8" type="ORF">PSEHALCIP103_02874</name>
</gene>
<reference evidence="8" key="1">
    <citation type="submission" date="2022-07" db="EMBL/GenBank/DDBJ databases">
        <authorList>
            <person name="Criscuolo A."/>
        </authorList>
    </citation>
    <scope>NUCLEOTIDE SEQUENCE</scope>
    <source>
        <strain evidence="8">CIP103197</strain>
    </source>
</reference>
<dbReference type="Pfam" id="PF00593">
    <property type="entry name" value="TonB_dep_Rec_b-barrel"/>
    <property type="match status" value="1"/>
</dbReference>
<keyword evidence="9" id="KW-1185">Reference proteome</keyword>
<dbReference type="Proteomes" id="UP001152447">
    <property type="component" value="Unassembled WGS sequence"/>
</dbReference>
<dbReference type="AlphaFoldDB" id="A0A9W4R1Y5"/>
<name>A0A9W4R1Y5_PSEHA</name>
<evidence type="ECO:0000256" key="4">
    <source>
        <dbReference type="RuleBase" id="RU003357"/>
    </source>
</evidence>
<evidence type="ECO:0000256" key="2">
    <source>
        <dbReference type="ARBA" id="ARBA00023136"/>
    </source>
</evidence>
<keyword evidence="4" id="KW-0798">TonB box</keyword>
<keyword evidence="3" id="KW-0998">Cell outer membrane</keyword>
<evidence type="ECO:0000256" key="3">
    <source>
        <dbReference type="ARBA" id="ARBA00023237"/>
    </source>
</evidence>
<comment type="subcellular location">
    <subcellularLocation>
        <location evidence="1 4">Cell outer membrane</location>
    </subcellularLocation>
</comment>
<evidence type="ECO:0000313" key="9">
    <source>
        <dbReference type="Proteomes" id="UP001152447"/>
    </source>
</evidence>
<protein>
    <recommendedName>
        <fullName evidence="10">TonB-dependent receptor</fullName>
    </recommendedName>
</protein>
<evidence type="ECO:0000259" key="7">
    <source>
        <dbReference type="Pfam" id="PF07715"/>
    </source>
</evidence>
<comment type="similarity">
    <text evidence="4">Belongs to the TonB-dependent receptor family.</text>
</comment>
<accession>A0A9W4R1Y5</accession>
<dbReference type="RefSeq" id="WP_016900182.1">
    <property type="nucleotide sequence ID" value="NZ_CAMAPB010000047.1"/>
</dbReference>
<feature type="domain" description="TonB-dependent receptor plug" evidence="7">
    <location>
        <begin position="62"/>
        <end position="150"/>
    </location>
</feature>
<dbReference type="InterPro" id="IPR036942">
    <property type="entry name" value="Beta-barrel_TonB_sf"/>
</dbReference>
<sequence length="877" mass="98385">MKQFSKKFCLSTLSAAILCSLSVSAHAAEAEDEAVLEEVVVSASRLKGTATAVLEERKQQAFVADIMGADQISRSGDSDAASALRRVTGLTLVDGKFIYVRGLGERYSSTQLNGAAVPSPDPTRSVIPLDLFPSGIIESLSVQKSYSPSMPASFGGGNVDIRLKSIPDQFVFDVSGQLGYNTNNFDDGIEYNGGSNDWYGVDDGTREIPDSIMDIYNSGQSLDDLTPEQSRALALDLNRDYDPQATSVNPNTKFTATLGNSFESGDWRYGFLSAVSYDNKYFVGEEYQGEDFRLGENSAAMVRGYDKIIATEHNVKMSGMVNFGIEYNNAHRIDLSTLILRDTEDKIRDRLGIDENNNQSDNKRIRSYDVRYEERELIVNQIKGMHTFDFLNYAGFDWKYSNGRSNRYAPGNMQTRFIVNDANEDGNYDLVNEIALTNATTAARYTFQDLNDEVENYGFNFTFPIMLDGLDIELKSGADYVSKERSASNRRFDINTRAFKDLDLNGNELNTILSDDAIANAELNLPILNDTTFAGDDYRSAQKTDAYYFEADFFFNNKWRLTGGLRWEDFRQVSVPLDPFTGGLDPSIDYDDLGNLAFQEDDIYGALAFTYIQDDQTQWRLSYGETVVRPDLREISESTYIDPLTEYPVGGTPGLRTTQIKNYDFRWENYFDTGENFSVGLFYKDMIDPIESVQSPSQDGPPLVRIANAEDGYVAGVEFDYLKDFTFLGGFWQDVFMSGNVTLSDSEINLDRQAIVDQTGVSAAITNTKRRLTGHSKYVVNMQLGYDAPSGEHAATLVYNVFGERIIIPGIEGQDDWMEQPFHSVDLNYTYYPDFNSSIKFKVLNILGQKSEIESAGTLTRSKEKGTEFSVEYKYQF</sequence>
<dbReference type="Pfam" id="PF07715">
    <property type="entry name" value="Plug"/>
    <property type="match status" value="1"/>
</dbReference>
<evidence type="ECO:0000259" key="6">
    <source>
        <dbReference type="Pfam" id="PF00593"/>
    </source>
</evidence>
<dbReference type="InterPro" id="IPR012910">
    <property type="entry name" value="Plug_dom"/>
</dbReference>